<reference evidence="1" key="1">
    <citation type="submission" date="2020-05" db="UniProtKB">
        <authorList>
            <consortium name="EnsemblMetazoa"/>
        </authorList>
    </citation>
    <scope>IDENTIFICATION</scope>
    <source>
        <strain evidence="1">TTRI</strain>
    </source>
</reference>
<dbReference type="EnsemblMetazoa" id="GAUT045161-RA">
    <property type="protein sequence ID" value="GAUT045161-PA"/>
    <property type="gene ID" value="GAUT045161"/>
</dbReference>
<dbReference type="Proteomes" id="UP000078200">
    <property type="component" value="Unassembled WGS sequence"/>
</dbReference>
<dbReference type="VEuPathDB" id="VectorBase:GAUT045161"/>
<dbReference type="AlphaFoldDB" id="A0A1A9VRH1"/>
<protein>
    <submittedName>
        <fullName evidence="1">Uncharacterized protein</fullName>
    </submittedName>
</protein>
<evidence type="ECO:0000313" key="2">
    <source>
        <dbReference type="Proteomes" id="UP000078200"/>
    </source>
</evidence>
<keyword evidence="2" id="KW-1185">Reference proteome</keyword>
<accession>A0A1A9VRH1</accession>
<name>A0A1A9VRH1_GLOAU</name>
<proteinExistence type="predicted"/>
<organism evidence="1 2">
    <name type="scientific">Glossina austeni</name>
    <name type="common">Savannah tsetse fly</name>
    <dbReference type="NCBI Taxonomy" id="7395"/>
    <lineage>
        <taxon>Eukaryota</taxon>
        <taxon>Metazoa</taxon>
        <taxon>Ecdysozoa</taxon>
        <taxon>Arthropoda</taxon>
        <taxon>Hexapoda</taxon>
        <taxon>Insecta</taxon>
        <taxon>Pterygota</taxon>
        <taxon>Neoptera</taxon>
        <taxon>Endopterygota</taxon>
        <taxon>Diptera</taxon>
        <taxon>Brachycera</taxon>
        <taxon>Muscomorpha</taxon>
        <taxon>Hippoboscoidea</taxon>
        <taxon>Glossinidae</taxon>
        <taxon>Glossina</taxon>
    </lineage>
</organism>
<evidence type="ECO:0000313" key="1">
    <source>
        <dbReference type="EnsemblMetazoa" id="GAUT045161-PA"/>
    </source>
</evidence>
<sequence>MECSYVESTKAVLILTPGNLLHFPSHQYLCFSSSNHNDANEVTSVLRVASDYDVYNLSRYECGNKQLSGFGFKRILIFILKSCYKRLAKRTTRSQRTLRVDLLHLNNKPTVAGALRLCSTRSLNTLINTTSINNQCWARECQNNFCYECNMIIEVCPKKYYSRAIYKVKDSANPRARLEGAKLRGTDEPSAIDPHLL</sequence>